<dbReference type="EMBL" id="JAPFFI010000009">
    <property type="protein sequence ID" value="KAJ6382675.1"/>
    <property type="molecule type" value="Genomic_DNA"/>
</dbReference>
<organism evidence="2 3">
    <name type="scientific">Salix suchowensis</name>
    <dbReference type="NCBI Taxonomy" id="1278906"/>
    <lineage>
        <taxon>Eukaryota</taxon>
        <taxon>Viridiplantae</taxon>
        <taxon>Streptophyta</taxon>
        <taxon>Embryophyta</taxon>
        <taxon>Tracheophyta</taxon>
        <taxon>Spermatophyta</taxon>
        <taxon>Magnoliopsida</taxon>
        <taxon>eudicotyledons</taxon>
        <taxon>Gunneridae</taxon>
        <taxon>Pentapetalae</taxon>
        <taxon>rosids</taxon>
        <taxon>fabids</taxon>
        <taxon>Malpighiales</taxon>
        <taxon>Salicaceae</taxon>
        <taxon>Saliceae</taxon>
        <taxon>Salix</taxon>
    </lineage>
</organism>
<proteinExistence type="predicted"/>
<comment type="caution">
    <text evidence="2">The sequence shown here is derived from an EMBL/GenBank/DDBJ whole genome shotgun (WGS) entry which is preliminary data.</text>
</comment>
<name>A0ABQ9BGM6_9ROSI</name>
<reference evidence="2" key="1">
    <citation type="submission" date="2022-10" db="EMBL/GenBank/DDBJ databases">
        <authorList>
            <person name="Hyden B.L."/>
            <person name="Feng K."/>
            <person name="Yates T."/>
            <person name="Jawdy S."/>
            <person name="Smart L.B."/>
            <person name="Muchero W."/>
        </authorList>
    </citation>
    <scope>NUCLEOTIDE SEQUENCE</scope>
    <source>
        <tissue evidence="2">Shoot tip</tissue>
    </source>
</reference>
<evidence type="ECO:0000313" key="2">
    <source>
        <dbReference type="EMBL" id="KAJ6382675.1"/>
    </source>
</evidence>
<gene>
    <name evidence="2" type="ORF">OIU77_031165</name>
</gene>
<evidence type="ECO:0000313" key="3">
    <source>
        <dbReference type="Proteomes" id="UP001141253"/>
    </source>
</evidence>
<sequence>MSSRPKNMFKRARGLDKGGTSRDLTISPSVFFFSSEGTLKWQLTHPSLFFYSFLFSSSCTFNNKPNKIYLFIFNL</sequence>
<protein>
    <submittedName>
        <fullName evidence="2">Uncharacterized protein</fullName>
    </submittedName>
</protein>
<feature type="non-terminal residue" evidence="2">
    <location>
        <position position="75"/>
    </location>
</feature>
<evidence type="ECO:0000256" key="1">
    <source>
        <dbReference type="SAM" id="MobiDB-lite"/>
    </source>
</evidence>
<keyword evidence="3" id="KW-1185">Reference proteome</keyword>
<feature type="region of interest" description="Disordered" evidence="1">
    <location>
        <begin position="1"/>
        <end position="22"/>
    </location>
</feature>
<accession>A0ABQ9BGM6</accession>
<reference evidence="2" key="2">
    <citation type="journal article" date="2023" name="Int. J. Mol. Sci.">
        <title>De Novo Assembly and Annotation of 11 Diverse Shrub Willow (Salix) Genomes Reveals Novel Gene Organization in Sex-Linked Regions.</title>
        <authorList>
            <person name="Hyden B."/>
            <person name="Feng K."/>
            <person name="Yates T.B."/>
            <person name="Jawdy S."/>
            <person name="Cereghino C."/>
            <person name="Smart L.B."/>
            <person name="Muchero W."/>
        </authorList>
    </citation>
    <scope>NUCLEOTIDE SEQUENCE</scope>
    <source>
        <tissue evidence="2">Shoot tip</tissue>
    </source>
</reference>
<dbReference type="Proteomes" id="UP001141253">
    <property type="component" value="Chromosome 6"/>
</dbReference>